<evidence type="ECO:0000313" key="1">
    <source>
        <dbReference type="EMBL" id="KIE12126.1"/>
    </source>
</evidence>
<reference evidence="1" key="1">
    <citation type="journal article" date="2015" name="Genome Announc.">
        <title>Draft Genome Sequence of Tolypothrix boutellei Strain VB521301.</title>
        <authorList>
            <person name="Chandrababunaidu M.M."/>
            <person name="Singh D."/>
            <person name="Sen D."/>
            <person name="Bhan S."/>
            <person name="Das S."/>
            <person name="Gupta A."/>
            <person name="Adhikary S.P."/>
            <person name="Tripathy S."/>
        </authorList>
    </citation>
    <scope>NUCLEOTIDE SEQUENCE</scope>
    <source>
        <strain evidence="1">VB521301</strain>
    </source>
</reference>
<dbReference type="EMBL" id="JHEG02000037">
    <property type="protein sequence ID" value="KIE12126.1"/>
    <property type="molecule type" value="Genomic_DNA"/>
</dbReference>
<name>A0A0C1NH21_9CYAN</name>
<protein>
    <submittedName>
        <fullName evidence="1">Uncharacterized protein</fullName>
    </submittedName>
</protein>
<accession>A0A0C1NH21</accession>
<proteinExistence type="predicted"/>
<organism evidence="1">
    <name type="scientific">Tolypothrix bouteillei VB521301</name>
    <dbReference type="NCBI Taxonomy" id="1479485"/>
    <lineage>
        <taxon>Bacteria</taxon>
        <taxon>Bacillati</taxon>
        <taxon>Cyanobacteriota</taxon>
        <taxon>Cyanophyceae</taxon>
        <taxon>Nostocales</taxon>
        <taxon>Tolypothrichaceae</taxon>
        <taxon>Tolypothrix</taxon>
    </lineage>
</organism>
<comment type="caution">
    <text evidence="1">The sequence shown here is derived from an EMBL/GenBank/DDBJ whole genome shotgun (WGS) entry which is preliminary data.</text>
</comment>
<gene>
    <name evidence="1" type="ORF">DA73_0211130</name>
</gene>
<dbReference type="AlphaFoldDB" id="A0A0C1NH21"/>
<sequence>MFSIAAIQTLVPPGISGAQTLSAKRTLRDAAGYARKGYTRCEAMPAGLYASSQGAGNPSGYLLTETLRVAKLCPQGYTPVARVRETRLQQWTHHLLSLDSPPARTALKPAKAGLLV</sequence>